<dbReference type="Proteomes" id="UP000279833">
    <property type="component" value="Unassembled WGS sequence"/>
</dbReference>
<reference evidence="3" key="1">
    <citation type="submission" date="2016-06" db="UniProtKB">
        <authorList>
            <consortium name="WormBaseParasite"/>
        </authorList>
    </citation>
    <scope>IDENTIFICATION</scope>
</reference>
<keyword evidence="2" id="KW-1185">Reference proteome</keyword>
<dbReference type="AlphaFoldDB" id="A0A183KG58"/>
<accession>A0A183KG58</accession>
<evidence type="ECO:0000313" key="2">
    <source>
        <dbReference type="Proteomes" id="UP000279833"/>
    </source>
</evidence>
<dbReference type="EMBL" id="UZAK01036328">
    <property type="protein sequence ID" value="VDP54896.1"/>
    <property type="molecule type" value="Genomic_DNA"/>
</dbReference>
<protein>
    <submittedName>
        <fullName evidence="3">PPM-type phosphatase domain-containing protein</fullName>
    </submittedName>
</protein>
<sequence length="123" mass="13481">MQEKTTSIAAASAAIGLNIHKGKSRIFRHNTACNNPITIDGEDSEDVKTFTYLRSIIDVHGGSDAHVKGRIGKARAAYIQLKHIWNSKQQSTNTKTFAAPAFVTAYETKELGHLQGPNRLDAF</sequence>
<proteinExistence type="predicted"/>
<organism evidence="3">
    <name type="scientific">Schistosoma curassoni</name>
    <dbReference type="NCBI Taxonomy" id="6186"/>
    <lineage>
        <taxon>Eukaryota</taxon>
        <taxon>Metazoa</taxon>
        <taxon>Spiralia</taxon>
        <taxon>Lophotrochozoa</taxon>
        <taxon>Platyhelminthes</taxon>
        <taxon>Trematoda</taxon>
        <taxon>Digenea</taxon>
        <taxon>Strigeidida</taxon>
        <taxon>Schistosomatoidea</taxon>
        <taxon>Schistosomatidae</taxon>
        <taxon>Schistosoma</taxon>
    </lineage>
</organism>
<dbReference type="WBParaSite" id="SCUD_0001400801-mRNA-1">
    <property type="protein sequence ID" value="SCUD_0001400801-mRNA-1"/>
    <property type="gene ID" value="SCUD_0001400801"/>
</dbReference>
<gene>
    <name evidence="1" type="ORF">SCUD_LOCUS14005</name>
</gene>
<dbReference type="PANTHER" id="PTHR47027">
    <property type="entry name" value="REVERSE TRANSCRIPTASE DOMAIN-CONTAINING PROTEIN"/>
    <property type="match status" value="1"/>
</dbReference>
<name>A0A183KG58_9TREM</name>
<evidence type="ECO:0000313" key="3">
    <source>
        <dbReference type="WBParaSite" id="SCUD_0001400801-mRNA-1"/>
    </source>
</evidence>
<dbReference type="PANTHER" id="PTHR47027:SF25">
    <property type="entry name" value="REVERSE TRANSCRIPTASE DOMAIN-CONTAINING PROTEIN"/>
    <property type="match status" value="1"/>
</dbReference>
<reference evidence="1 2" key="2">
    <citation type="submission" date="2018-11" db="EMBL/GenBank/DDBJ databases">
        <authorList>
            <consortium name="Pathogen Informatics"/>
        </authorList>
    </citation>
    <scope>NUCLEOTIDE SEQUENCE [LARGE SCALE GENOMIC DNA]</scope>
    <source>
        <strain evidence="1">Dakar</strain>
        <strain evidence="2">Dakar, Senegal</strain>
    </source>
</reference>
<evidence type="ECO:0000313" key="1">
    <source>
        <dbReference type="EMBL" id="VDP54896.1"/>
    </source>
</evidence>